<dbReference type="InterPro" id="IPR030392">
    <property type="entry name" value="S74_ICA"/>
</dbReference>
<feature type="coiled-coil region" evidence="1">
    <location>
        <begin position="1605"/>
        <end position="1632"/>
    </location>
</feature>
<evidence type="ECO:0000313" key="3">
    <source>
        <dbReference type="EMBL" id="UOF01546.1"/>
    </source>
</evidence>
<accession>A0ABY4CD02</accession>
<organism evidence="3 4">
    <name type="scientific">Bdellovibrio reynosensis</name>
    <dbReference type="NCBI Taxonomy" id="2835041"/>
    <lineage>
        <taxon>Bacteria</taxon>
        <taxon>Pseudomonadati</taxon>
        <taxon>Bdellovibrionota</taxon>
        <taxon>Bdellovibrionia</taxon>
        <taxon>Bdellovibrionales</taxon>
        <taxon>Pseudobdellovibrionaceae</taxon>
        <taxon>Bdellovibrio</taxon>
    </lineage>
</organism>
<keyword evidence="1" id="KW-0175">Coiled coil</keyword>
<protein>
    <submittedName>
        <fullName evidence="3">Tail fiber domain-containing protein</fullName>
    </submittedName>
</protein>
<dbReference type="EMBL" id="CP093442">
    <property type="protein sequence ID" value="UOF01546.1"/>
    <property type="molecule type" value="Genomic_DNA"/>
</dbReference>
<name>A0ABY4CD02_9BACT</name>
<dbReference type="PROSITE" id="PS51688">
    <property type="entry name" value="ICA"/>
    <property type="match status" value="1"/>
</dbReference>
<gene>
    <name evidence="3" type="ORF">MNR06_01080</name>
</gene>
<dbReference type="Pfam" id="PF13884">
    <property type="entry name" value="Peptidase_S74"/>
    <property type="match status" value="1"/>
</dbReference>
<dbReference type="RefSeq" id="WP_243537986.1">
    <property type="nucleotide sequence ID" value="NZ_CP093442.1"/>
</dbReference>
<feature type="domain" description="Peptidase S74" evidence="2">
    <location>
        <begin position="1509"/>
        <end position="1612"/>
    </location>
</feature>
<evidence type="ECO:0000313" key="4">
    <source>
        <dbReference type="Proteomes" id="UP000830116"/>
    </source>
</evidence>
<dbReference type="InterPro" id="IPR036388">
    <property type="entry name" value="WH-like_DNA-bd_sf"/>
</dbReference>
<proteinExistence type="predicted"/>
<sequence>MAFSLTTHASPSSLTYQGRIVKSDGTPLEYNNVSFLFEITNPSGNCVIYREQRNTVNMMSSGGVFDVPIGTGTKLFPANPLFSLLDAFNNSANQDCDGGATYTPAQGDIRLLKVQFHDGSGWKAISPSSEIRTVPYAAFSLSSQKLGTKSESDFVAKSNVPTCAAGTFLAWDGTALSCNGVAGASGGTVTTVTSANSYVTIINNTSTPQVTLNVGTSANTVAAGNDARFTDARTPTGAAGGDLGGTYPNPSVVKIQGTDVTLTTPASGQYLKFNGSAFVNSAIAMADVTGLSANLATYQTTAAFNAAVGSANCAAHQTAYWNSVSSSFQCQSINVSVAGDVSGAIGAVSVDKIKGVAVDGTAPTNGQVLKFDGTKWMAANNVASGDGSALTNLNPANLSAVVPVNKGGTGQSSYTDGQILIGNSSGNTLSKSTLTAGTGVSITNGNGSITIATTGAAPTGAAGGDLSSTYPNPTVAKIRGVAVNATAPTNGQVLKYNGTDWAPAADTDTNSGGTVTNVTASAPLSVATGSTTPAISISQATTSTNGYLSSTDWNTFNNKQAAGNYLLNAGGTPSVQTGLDASKPASPTAGAIYFATDSKTIYQYNSGAWVAIASSDGSGGTITGVTAGTGLTGGGTTGAVTVNVNVGTGNNQILQLDGTAKIPAVNGSLITNLTPANLASAVPVNKGGTGQTSFLNGELLIGNTTGNTLTKATLTAGTGVSITNGTGTITIATTGAAPTGTASGDLSGSYPGPTVAKLQGYAVDTAAPAANKVLKWDSGTSKWTANFIKLSELTNNIGGSAFNVASCTAAQTMNWSSISDKFECQAISIPNTAVTGLGTASTKAAGTGANEVLLLDGSGRLPASALPSAMAQWQLNGANTYYSAGKVGVGTSTPYGQLDISYGGLYGMTVGADANATTRTDATMKWFRFAGYQYNNANSPFMIINAGSTSTDNNVWIGGGGSLNAATNIRLYTAANQTTTGGTERVTLTNTAMGINNTSPTETLNVNQTDSSSGVVVTNTSSTGVRSPGFTIKNYSGSTYGKPTFMMQSARGTSASATALADDDMLGQILFNGLYSGSSYATGAMIYAEAAETWSGSTAGTHLIFNTISSGAVTNTERMRIDGLTGRVGIGASQVNSLLQVGPNGSQANIYSTYVGSYYNAGGQGQYNGNWTSSNYWGLGPFSGTADSTLRLGITSDPKGTWNATQNLNLVVGGKIGIGTSAVPTQKLEIEDGNILINNEASDAAVYATAYTSAAATQGGTFVGSRARGTQAAPTYVLSGDLMGQFLAKDAITTTSSPGMVVYAGENHSASALGDYLTFRTTANGATTSAERVRIQGNGYVGIGTNAPTNLLTLKGASTGAQAFKVLSNGGANERASMMLGDWEMGQDVTMTAAKDLFFFDSATGNVRMTIGTNGWMSLNKNTTTIAPLGIYNATASYMGYEEGDTGTKFFHGVDGSHFWIRPGPTTASQNAFTVSAGGLVGINGAVNASYNFFVNGSAAGTSAYVNTSDARLKTNVKPIEGALDKILKLRGVTFDWKHDVRPELSFPQKNDMGVIAQEVEKVFPQAVETDKEGYKAVGYTRLVGPLIESTKELAGLCKMNQSQIAKLESLVAKQTREIASLKQENKDLKEAICEINPKAKICK</sequence>
<evidence type="ECO:0000259" key="2">
    <source>
        <dbReference type="PROSITE" id="PS51688"/>
    </source>
</evidence>
<dbReference type="Proteomes" id="UP000830116">
    <property type="component" value="Chromosome"/>
</dbReference>
<dbReference type="Gene3D" id="1.10.10.10">
    <property type="entry name" value="Winged helix-like DNA-binding domain superfamily/Winged helix DNA-binding domain"/>
    <property type="match status" value="1"/>
</dbReference>
<evidence type="ECO:0000256" key="1">
    <source>
        <dbReference type="SAM" id="Coils"/>
    </source>
</evidence>
<keyword evidence="4" id="KW-1185">Reference proteome</keyword>
<reference evidence="3" key="1">
    <citation type="submission" date="2022-03" db="EMBL/GenBank/DDBJ databases">
        <title>Genome Identification and Characterization of new species Bdellovibrio reynosense LBG001 sp. nov. from a Mexico soil sample.</title>
        <authorList>
            <person name="Camilli A."/>
            <person name="Ajao Y."/>
            <person name="Guo X."/>
        </authorList>
    </citation>
    <scope>NUCLEOTIDE SEQUENCE</scope>
    <source>
        <strain evidence="3">LBG001</strain>
    </source>
</reference>